<name>A0A554VK37_9FLAO</name>
<accession>A0A554VK37</accession>
<dbReference type="AlphaFoldDB" id="A0A554VK37"/>
<gene>
    <name evidence="1" type="ORF">FOF46_13085</name>
</gene>
<proteinExistence type="predicted"/>
<protein>
    <submittedName>
        <fullName evidence="1">Uncharacterized protein</fullName>
    </submittedName>
</protein>
<dbReference type="EMBL" id="VLNR01000024">
    <property type="protein sequence ID" value="TSE08325.1"/>
    <property type="molecule type" value="Genomic_DNA"/>
</dbReference>
<evidence type="ECO:0000313" key="2">
    <source>
        <dbReference type="Proteomes" id="UP000318833"/>
    </source>
</evidence>
<keyword evidence="2" id="KW-1185">Reference proteome</keyword>
<comment type="caution">
    <text evidence="1">The sequence shown here is derived from an EMBL/GenBank/DDBJ whole genome shotgun (WGS) entry which is preliminary data.</text>
</comment>
<sequence>MRPKGRKKIELWLIENKHILNITGLEKVCEIQKGRIQKFITHGGKLNDKEVQAIELRIKCLC</sequence>
<dbReference type="Proteomes" id="UP000318833">
    <property type="component" value="Unassembled WGS sequence"/>
</dbReference>
<reference evidence="1 2" key="1">
    <citation type="submission" date="2019-07" db="EMBL/GenBank/DDBJ databases">
        <title>The draft genome sequence of Aquimarina algiphila M91.</title>
        <authorList>
            <person name="Meng X."/>
        </authorList>
    </citation>
    <scope>NUCLEOTIDE SEQUENCE [LARGE SCALE GENOMIC DNA]</scope>
    <source>
        <strain evidence="1 2">M91</strain>
    </source>
</reference>
<organism evidence="1 2">
    <name type="scientific">Aquimarina algiphila</name>
    <dbReference type="NCBI Taxonomy" id="2047982"/>
    <lineage>
        <taxon>Bacteria</taxon>
        <taxon>Pseudomonadati</taxon>
        <taxon>Bacteroidota</taxon>
        <taxon>Flavobacteriia</taxon>
        <taxon>Flavobacteriales</taxon>
        <taxon>Flavobacteriaceae</taxon>
        <taxon>Aquimarina</taxon>
    </lineage>
</organism>
<dbReference type="OrthoDB" id="1163779at2"/>
<dbReference type="RefSeq" id="WP_143916739.1">
    <property type="nucleotide sequence ID" value="NZ_CANMIK010000022.1"/>
</dbReference>
<evidence type="ECO:0000313" key="1">
    <source>
        <dbReference type="EMBL" id="TSE08325.1"/>
    </source>
</evidence>